<evidence type="ECO:0000313" key="3">
    <source>
        <dbReference type="RGD" id="1359547"/>
    </source>
</evidence>
<dbReference type="EMBL" id="CH473948">
    <property type="protein sequence ID" value="EDM06856.1"/>
    <property type="molecule type" value="Genomic_DNA"/>
</dbReference>
<dbReference type="RGD" id="1359547">
    <property type="gene designation" value="Arhgdia"/>
</dbReference>
<organism evidence="1 2">
    <name type="scientific">Rattus norvegicus</name>
    <name type="common">Rat</name>
    <dbReference type="NCBI Taxonomy" id="10116"/>
    <lineage>
        <taxon>Eukaryota</taxon>
        <taxon>Metazoa</taxon>
        <taxon>Chordata</taxon>
        <taxon>Craniata</taxon>
        <taxon>Vertebrata</taxon>
        <taxon>Euteleostomi</taxon>
        <taxon>Mammalia</taxon>
        <taxon>Eutheria</taxon>
        <taxon>Euarchontoglires</taxon>
        <taxon>Glires</taxon>
        <taxon>Rodentia</taxon>
        <taxon>Myomorpha</taxon>
        <taxon>Muroidea</taxon>
        <taxon>Muridae</taxon>
        <taxon>Murinae</taxon>
        <taxon>Rattus</taxon>
    </lineage>
</organism>
<reference evidence="1" key="1">
    <citation type="journal article" date="2005" name="Genome Res.">
        <title>Gene and alternative splicing annotation with AIR.</title>
        <authorList>
            <person name="Florea L."/>
            <person name="Di Francesco V."/>
            <person name="Miller J."/>
            <person name="Turner R."/>
            <person name="Yao A."/>
            <person name="Harris M."/>
            <person name="Walenz B."/>
            <person name="Mobarry C."/>
            <person name="Merkulov G.V."/>
            <person name="Charlab R."/>
            <person name="Dew I."/>
            <person name="Deng Z."/>
            <person name="Istrail S."/>
            <person name="Li P."/>
            <person name="Sutton G."/>
        </authorList>
    </citation>
    <scope>NUCLEOTIDE SEQUENCE</scope>
    <source>
        <strain evidence="1">BN</strain>
    </source>
</reference>
<protein>
    <submittedName>
        <fullName evidence="1">Rho GDP dissociation inhibitor (GDI) alpha, isoform CRA_a</fullName>
    </submittedName>
</protein>
<evidence type="ECO:0000313" key="1">
    <source>
        <dbReference type="EMBL" id="EDM06856.1"/>
    </source>
</evidence>
<dbReference type="Proteomes" id="UP000234681">
    <property type="component" value="Chromosome 10"/>
</dbReference>
<gene>
    <name evidence="1 3" type="primary">Arhgdia</name>
    <name evidence="1" type="ORF">rCG_34815</name>
</gene>
<proteinExistence type="predicted"/>
<sequence length="198" mass="20139">MSMWSPRPCLVCHPHPGDPPKGGLGCAAVASCGPGQLFPSPWPGLGVAPVARGGSIAKTQCLQPHLGGRVGCLIPLPSLSLVGSTQSPCPHRQPLRDKASRALLVSPGPCGLNLVPGLSVFIASIWASWPDASALVLGATIPGQALPGPNQDKRGTKFTQLGAVSCASPPYPQSLCGVCQAQPQQAEEPVPASLLTGK</sequence>
<accession>A6HLF1</accession>
<reference evidence="1 2" key="2">
    <citation type="submission" date="2005-07" db="EMBL/GenBank/DDBJ databases">
        <authorList>
            <person name="Mural R.J."/>
            <person name="Li P.W."/>
            <person name="Adams M.D."/>
            <person name="Amanatides P.G."/>
            <person name="Baden-Tillson H."/>
            <person name="Barnstead M."/>
            <person name="Chin S.H."/>
            <person name="Dew I."/>
            <person name="Evans C.A."/>
            <person name="Ferriera S."/>
            <person name="Flanigan M."/>
            <person name="Fosler C."/>
            <person name="Glodek A."/>
            <person name="Gu Z."/>
            <person name="Holt R.A."/>
            <person name="Jennings D."/>
            <person name="Kraft C.L."/>
            <person name="Lu F."/>
            <person name="Nguyen T."/>
            <person name="Nusskern D.R."/>
            <person name="Pfannkoch C.M."/>
            <person name="Sitter C."/>
            <person name="Sutton G.G."/>
            <person name="Venter J.C."/>
            <person name="Wang Z."/>
            <person name="Woodage T."/>
            <person name="Zheng X.H."/>
            <person name="Zhong F."/>
        </authorList>
    </citation>
    <scope>NUCLEOTIDE SEQUENCE [LARGE SCALE GENOMIC DNA]</scope>
    <source>
        <strain evidence="1">BN</strain>
        <strain evidence="2">BN, Sprague-Dawley</strain>
    </source>
</reference>
<evidence type="ECO:0000313" key="2">
    <source>
        <dbReference type="Proteomes" id="UP000234681"/>
    </source>
</evidence>
<dbReference type="AlphaFoldDB" id="A6HLF1"/>
<name>A6HLF1_RAT</name>
<dbReference type="EMBL" id="CH473948">
    <property type="protein sequence ID" value="EDM06857.1"/>
    <property type="molecule type" value="Genomic_DNA"/>
</dbReference>
<dbReference type="PROSITE" id="PS51257">
    <property type="entry name" value="PROKAR_LIPOPROTEIN"/>
    <property type="match status" value="1"/>
</dbReference>
<dbReference type="EMBL" id="CH473948">
    <property type="protein sequence ID" value="EDM06855.1"/>
    <property type="molecule type" value="Genomic_DNA"/>
</dbReference>